<dbReference type="Proteomes" id="UP000092612">
    <property type="component" value="Unassembled WGS sequence"/>
</dbReference>
<dbReference type="InterPro" id="IPR036942">
    <property type="entry name" value="Beta-barrel_TonB_sf"/>
</dbReference>
<reference evidence="6" key="1">
    <citation type="submission" date="2016-02" db="EMBL/GenBank/DDBJ databases">
        <title>Paenibacillus sp. LPB0068, isolated from Crassostrea gigas.</title>
        <authorList>
            <person name="Shin S.-K."/>
            <person name="Yi H."/>
        </authorList>
    </citation>
    <scope>NUCLEOTIDE SEQUENCE [LARGE SCALE GENOMIC DNA]</scope>
    <source>
        <strain evidence="6">KCTC 23969</strain>
    </source>
</reference>
<accession>A0A1B8U7N7</accession>
<dbReference type="EMBL" id="LSFL01000001">
    <property type="protein sequence ID" value="OBY67838.1"/>
    <property type="molecule type" value="Genomic_DNA"/>
</dbReference>
<name>A0A1B8U7N7_9FLAO</name>
<dbReference type="InterPro" id="IPR041700">
    <property type="entry name" value="OMP_b-brl_3"/>
</dbReference>
<dbReference type="SUPFAM" id="SSF56935">
    <property type="entry name" value="Porins"/>
    <property type="match status" value="1"/>
</dbReference>
<dbReference type="Gene3D" id="2.40.170.20">
    <property type="entry name" value="TonB-dependent receptor, beta-barrel domain"/>
    <property type="match status" value="1"/>
</dbReference>
<proteinExistence type="predicted"/>
<comment type="caution">
    <text evidence="5">The sequence shown here is derived from an EMBL/GenBank/DDBJ whole genome shotgun (WGS) entry which is preliminary data.</text>
</comment>
<sequence length="903" mass="103975">MLLIGFIGFSISIQAQNSGIKGIVTDNQKIPLEMVSVAILSPKDSTFLSYATTDLKGIFHLQDVPKDTVIIQLNLLGFTQYSKKLVYNNSLIDLKTIVLEDDVSSLDEIVIAAVVPIQIKKDTVSYNANSFKVNHDDNIEGLLGKLPGMEIEDGKIISQGNAVTKIMIDGKEFFGGDPSIVLKNISADAIAKVEVIDKKSDEAELTGVSDGNKQIVINFTLKKTKKNRGFGKVSGGLGLDNRYFGNANYNQFNSKTQLSVIGKFNNINITGSNIQGFLENADGVADESEDDTNDNFNIKQKSLSGFLETKVTGVHYGRELKKRESLNADYFYNASENSGISETNRINFTNTNNFNFKSTNDYLNTTNNHNFNFNYENKANKTHTIKLRGRFYTDDRNYNLDRKGVYENENNEIVTENNLLSNNTTFKKYGNINFNLYRRLLKKGRSFNTGFNWVVNNYDRENDQHTFITRNINTDTPVYQEIIALRDEESSSSNFNLRFKYTEPLGGNHYLNAEVNASFYDVDESTDQSRTTIKTTIEEDFIKFDYTFFQNIMRTKLFHSYNTPKINISTTMELYNLRREFGQEIDQIYTKEKLYVTPSFFFQYKPNRGEKLRFTYRRVIRAPRPRETNPFINDLSPYFIRTGNVDLQPEKVHSFVSFYNVNSSNSSINFNTRLQYNYSTDAIIRSYTIDDDYIRTSSYQNNGERHRLNAQVRFSKKLNKLGVRFNLNNRFFYNSANSIVNFNLNKIESQDISTNFVIQNTRKRKVDLKAGVFYGVNNTSFSIEKDLDRKFTTQKYFGMVDVDATKRLNLNTQLDYIIYNDDKFDIHQELPIWNAAMSYSLSPKNNIVKLVLIDLLNKNVDVFRRSTDNFFEETIGQSLGRYVILSYTYRLNNGKRKPKRKSS</sequence>
<evidence type="ECO:0000256" key="2">
    <source>
        <dbReference type="ARBA" id="ARBA00023136"/>
    </source>
</evidence>
<evidence type="ECO:0000256" key="1">
    <source>
        <dbReference type="ARBA" id="ARBA00004442"/>
    </source>
</evidence>
<keyword evidence="6" id="KW-1185">Reference proteome</keyword>
<evidence type="ECO:0000313" key="5">
    <source>
        <dbReference type="EMBL" id="OBY67838.1"/>
    </source>
</evidence>
<evidence type="ECO:0000259" key="4">
    <source>
        <dbReference type="Pfam" id="PF14905"/>
    </source>
</evidence>
<dbReference type="GO" id="GO:0009279">
    <property type="term" value="C:cell outer membrane"/>
    <property type="evidence" value="ECO:0007669"/>
    <property type="project" value="UniProtKB-SubCell"/>
</dbReference>
<keyword evidence="3" id="KW-0998">Cell outer membrane</keyword>
<gene>
    <name evidence="5" type="ORF">LPB301_00640</name>
</gene>
<evidence type="ECO:0000313" key="6">
    <source>
        <dbReference type="Proteomes" id="UP000092612"/>
    </source>
</evidence>
<dbReference type="InterPro" id="IPR008969">
    <property type="entry name" value="CarboxyPept-like_regulatory"/>
</dbReference>
<dbReference type="Pfam" id="PF14905">
    <property type="entry name" value="OMP_b-brl_3"/>
    <property type="match status" value="1"/>
</dbReference>
<dbReference type="SUPFAM" id="SSF49464">
    <property type="entry name" value="Carboxypeptidase regulatory domain-like"/>
    <property type="match status" value="1"/>
</dbReference>
<feature type="domain" description="Outer membrane protein beta-barrel" evidence="4">
    <location>
        <begin position="442"/>
        <end position="774"/>
    </location>
</feature>
<dbReference type="AlphaFoldDB" id="A0A1B8U7N7"/>
<dbReference type="Pfam" id="PF13715">
    <property type="entry name" value="CarbopepD_reg_2"/>
    <property type="match status" value="1"/>
</dbReference>
<keyword evidence="2" id="KW-0472">Membrane</keyword>
<dbReference type="KEGG" id="prn:BW723_08860"/>
<organism evidence="5 6">
    <name type="scientific">Polaribacter reichenbachii</name>
    <dbReference type="NCBI Taxonomy" id="996801"/>
    <lineage>
        <taxon>Bacteria</taxon>
        <taxon>Pseudomonadati</taxon>
        <taxon>Bacteroidota</taxon>
        <taxon>Flavobacteriia</taxon>
        <taxon>Flavobacteriales</taxon>
        <taxon>Flavobacteriaceae</taxon>
    </lineage>
</organism>
<protein>
    <recommendedName>
        <fullName evidence="4">Outer membrane protein beta-barrel domain-containing protein</fullName>
    </recommendedName>
</protein>
<dbReference type="STRING" id="996801.BW723_08860"/>
<evidence type="ECO:0000256" key="3">
    <source>
        <dbReference type="ARBA" id="ARBA00023237"/>
    </source>
</evidence>
<comment type="subcellular location">
    <subcellularLocation>
        <location evidence="1">Cell outer membrane</location>
    </subcellularLocation>
</comment>